<sequence>MHDHRVGTVVELLADAIHTLSRRPGGRRFQPLVGNEGRDVFDLLGGGLVVDPTRDRRDDGIFPEALQHCRIPVVGAHHQVAVTLQIGGEPGHGLLEPQLLR</sequence>
<protein>
    <submittedName>
        <fullName evidence="1">Uncharacterized protein</fullName>
    </submittedName>
</protein>
<evidence type="ECO:0000313" key="2">
    <source>
        <dbReference type="Proteomes" id="UP000037594"/>
    </source>
</evidence>
<dbReference type="AlphaFoldDB" id="A0A0J8WM00"/>
<accession>A0A0J8WM00</accession>
<dbReference type="PATRIC" id="fig|451644.5.peg.6633"/>
<proteinExistence type="predicted"/>
<dbReference type="EMBL" id="LFOD01000061">
    <property type="protein sequence ID" value="KMV14034.1"/>
    <property type="molecule type" value="Genomic_DNA"/>
</dbReference>
<dbReference type="Proteomes" id="UP000037594">
    <property type="component" value="Unassembled WGS sequence"/>
</dbReference>
<reference evidence="1 2" key="1">
    <citation type="submission" date="2015-06" db="EMBL/GenBank/DDBJ databases">
        <title>Genome sequence of Mycobacterium conceptionense strain MLE.</title>
        <authorList>
            <person name="Greninger A.L."/>
            <person name="Cunningham G."/>
            <person name="Chiu C.Y."/>
            <person name="Miller S."/>
        </authorList>
    </citation>
    <scope>NUCLEOTIDE SEQUENCE [LARGE SCALE GENOMIC DNA]</scope>
    <source>
        <strain evidence="1 2">MLE</strain>
    </source>
</reference>
<gene>
    <name evidence="1" type="ORF">ACT17_32290</name>
</gene>
<comment type="caution">
    <text evidence="1">The sequence shown here is derived from an EMBL/GenBank/DDBJ whole genome shotgun (WGS) entry which is preliminary data.</text>
</comment>
<evidence type="ECO:0000313" key="1">
    <source>
        <dbReference type="EMBL" id="KMV14034.1"/>
    </source>
</evidence>
<organism evidence="1 2">
    <name type="scientific">Mycolicibacterium conceptionense</name>
    <dbReference type="NCBI Taxonomy" id="451644"/>
    <lineage>
        <taxon>Bacteria</taxon>
        <taxon>Bacillati</taxon>
        <taxon>Actinomycetota</taxon>
        <taxon>Actinomycetes</taxon>
        <taxon>Mycobacteriales</taxon>
        <taxon>Mycobacteriaceae</taxon>
        <taxon>Mycolicibacterium</taxon>
    </lineage>
</organism>
<name>A0A0J8WM00_9MYCO</name>